<name>A0A103XDD6_CYNCS</name>
<accession>A0A103XDD6</accession>
<dbReference type="Gramene" id="KVH88593">
    <property type="protein sequence ID" value="KVH88593"/>
    <property type="gene ID" value="Ccrd_026356"/>
</dbReference>
<keyword evidence="4" id="KW-1185">Reference proteome</keyword>
<sequence>MQILKAHSQRRATLREKTYQSLLRRNALQSKYKEHLHAAIYQKRATAEKNRVELLGTDKEKTHARRLQARKVAKSVSQQQETESLKLRESLEDKLQRAKRRRAAYLMEKVSLHNSVGVNWNEKTQKQADHLSRNLLRCWRKFLKQRTTLDLARSYHDLNINASHGKSIPFENFAILIETSSTLRTTKVLLDRLETRYRVLLAVASGTISPGQEDIDHLLTRVTLPNGATPRSPVRTRYVKKAESARAATKAPVKLSRYQVRVVLSAYMILGHPNAVFSGQGVRETALAKSAKKFVQEFELLIDIILDGPSQRSGEESNPASARSCTFRSQLAAFDTAWCSYLNSFVVWKVKDVESLENDLVRAACQMEISIMQKYKPTTEGDDNALTHDVKVFQKQVTEHQKLLREKVMHLSGEAGIERMQNALSDTRKKYFQSKEHCSPADSPVAHIPSPCVPTSLPMAGPDERSDSVVQSLSNDTDTMLPLEDLGSSVASNSGLVNDSGEMLGMENVFIVNEFLHGRHYSVADSSNISDENQKVRETMEKAFWDGISDSIQQEKYDHIVVLMKEVRDELYEMSPKSWKPKITEVIDLDILSQLLSSHRLDMEYLGTIMEFALVSLQKLSAVAHENQLKESHKKVVLELSELCQAGDGSNSSHAIALMKGLRFVLEQIQVPFYLLVALQDCNIALHYAHFQYAILFPRQVLKQEISKARMKILEPLLKGPTGLEYLGKAFVKLYGPPSDALNRLPMTMQWLSSVVPGKDQEWIEYKRAILELQEGSSSERPVIPSTALRTGGSFSSSRLQASADCKGEKGDLLVRLGLVKLVNNVNGVTQEELPETLKLNFLRLRAVQAQLQKITVIATRY</sequence>
<proteinExistence type="inferred from homology"/>
<dbReference type="GO" id="GO:0007165">
    <property type="term" value="P:signal transduction"/>
    <property type="evidence" value="ECO:0007669"/>
    <property type="project" value="TreeGrafter"/>
</dbReference>
<comment type="caution">
    <text evidence="3">The sequence shown here is derived from an EMBL/GenBank/DDBJ whole genome shotgun (WGS) entry which is preliminary data.</text>
</comment>
<evidence type="ECO:0000256" key="1">
    <source>
        <dbReference type="ARBA" id="ARBA00010954"/>
    </source>
</evidence>
<dbReference type="PANTHER" id="PTHR12832:SF11">
    <property type="entry name" value="LD23868P"/>
    <property type="match status" value="1"/>
</dbReference>
<feature type="coiled-coil region" evidence="2">
    <location>
        <begin position="81"/>
        <end position="108"/>
    </location>
</feature>
<organism evidence="3 4">
    <name type="scientific">Cynara cardunculus var. scolymus</name>
    <name type="common">Globe artichoke</name>
    <name type="synonym">Cynara scolymus</name>
    <dbReference type="NCBI Taxonomy" id="59895"/>
    <lineage>
        <taxon>Eukaryota</taxon>
        <taxon>Viridiplantae</taxon>
        <taxon>Streptophyta</taxon>
        <taxon>Embryophyta</taxon>
        <taxon>Tracheophyta</taxon>
        <taxon>Spermatophyta</taxon>
        <taxon>Magnoliopsida</taxon>
        <taxon>eudicotyledons</taxon>
        <taxon>Gunneridae</taxon>
        <taxon>Pentapetalae</taxon>
        <taxon>asterids</taxon>
        <taxon>campanulids</taxon>
        <taxon>Asterales</taxon>
        <taxon>Asteraceae</taxon>
        <taxon>Carduoideae</taxon>
        <taxon>Cardueae</taxon>
        <taxon>Carduinae</taxon>
        <taxon>Cynara</taxon>
    </lineage>
</organism>
<evidence type="ECO:0000256" key="2">
    <source>
        <dbReference type="SAM" id="Coils"/>
    </source>
</evidence>
<dbReference type="InterPro" id="IPR008862">
    <property type="entry name" value="Tcp11"/>
</dbReference>
<gene>
    <name evidence="3" type="ORF">Ccrd_026356</name>
</gene>
<protein>
    <submittedName>
        <fullName evidence="3">T-complex 11</fullName>
    </submittedName>
</protein>
<comment type="similarity">
    <text evidence="1">Belongs to the TCP11 family.</text>
</comment>
<dbReference type="Pfam" id="PF05794">
    <property type="entry name" value="Tcp11"/>
    <property type="match status" value="2"/>
</dbReference>
<dbReference type="AlphaFoldDB" id="A0A103XDD6"/>
<keyword evidence="2" id="KW-0175">Coiled coil</keyword>
<dbReference type="Proteomes" id="UP000243975">
    <property type="component" value="Unassembled WGS sequence"/>
</dbReference>
<reference evidence="3 4" key="1">
    <citation type="journal article" date="2016" name="Sci. Rep.">
        <title>The genome sequence of the outbreeding globe artichoke constructed de novo incorporating a phase-aware low-pass sequencing strategy of F1 progeny.</title>
        <authorList>
            <person name="Scaglione D."/>
            <person name="Reyes-Chin-Wo S."/>
            <person name="Acquadro A."/>
            <person name="Froenicke L."/>
            <person name="Portis E."/>
            <person name="Beitel C."/>
            <person name="Tirone M."/>
            <person name="Mauro R."/>
            <person name="Lo Monaco A."/>
            <person name="Mauromicale G."/>
            <person name="Faccioli P."/>
            <person name="Cattivelli L."/>
            <person name="Rieseberg L."/>
            <person name="Michelmore R."/>
            <person name="Lanteri S."/>
        </authorList>
    </citation>
    <scope>NUCLEOTIDE SEQUENCE [LARGE SCALE GENOMIC DNA]</scope>
    <source>
        <strain evidence="3">2C</strain>
    </source>
</reference>
<evidence type="ECO:0000313" key="4">
    <source>
        <dbReference type="Proteomes" id="UP000243975"/>
    </source>
</evidence>
<evidence type="ECO:0000313" key="3">
    <source>
        <dbReference type="EMBL" id="KVH88593.1"/>
    </source>
</evidence>
<dbReference type="OMA" id="NINASHG"/>
<dbReference type="PANTHER" id="PTHR12832">
    <property type="entry name" value="TESTIS-SPECIFIC PROTEIN PBS13 T-COMPLEX 11"/>
    <property type="match status" value="1"/>
</dbReference>
<dbReference type="EMBL" id="LEKV01005364">
    <property type="protein sequence ID" value="KVH88593.1"/>
    <property type="molecule type" value="Genomic_DNA"/>
</dbReference>